<dbReference type="EMBL" id="JAXIOK010000003">
    <property type="protein sequence ID" value="KAK4775506.1"/>
    <property type="molecule type" value="Genomic_DNA"/>
</dbReference>
<feature type="compositionally biased region" description="Basic and acidic residues" evidence="1">
    <location>
        <begin position="1"/>
        <end position="12"/>
    </location>
</feature>
<accession>A0AAN7L6A6</accession>
<comment type="caution">
    <text evidence="2">The sequence shown here is derived from an EMBL/GenBank/DDBJ whole genome shotgun (WGS) entry which is preliminary data.</text>
</comment>
<gene>
    <name evidence="2" type="ORF">SAY87_023467</name>
</gene>
<reference evidence="2 3" key="1">
    <citation type="journal article" date="2023" name="Hortic Res">
        <title>Pangenome of water caltrop reveals structural variations and asymmetric subgenome divergence after allopolyploidization.</title>
        <authorList>
            <person name="Zhang X."/>
            <person name="Chen Y."/>
            <person name="Wang L."/>
            <person name="Yuan Y."/>
            <person name="Fang M."/>
            <person name="Shi L."/>
            <person name="Lu R."/>
            <person name="Comes H.P."/>
            <person name="Ma Y."/>
            <person name="Chen Y."/>
            <person name="Huang G."/>
            <person name="Zhou Y."/>
            <person name="Zheng Z."/>
            <person name="Qiu Y."/>
        </authorList>
    </citation>
    <scope>NUCLEOTIDE SEQUENCE [LARGE SCALE GENOMIC DNA]</scope>
    <source>
        <tissue evidence="2">Roots</tissue>
    </source>
</reference>
<proteinExistence type="predicted"/>
<dbReference type="AlphaFoldDB" id="A0AAN7L6A6"/>
<evidence type="ECO:0000313" key="3">
    <source>
        <dbReference type="Proteomes" id="UP001345219"/>
    </source>
</evidence>
<organism evidence="2 3">
    <name type="scientific">Trapa incisa</name>
    <dbReference type="NCBI Taxonomy" id="236973"/>
    <lineage>
        <taxon>Eukaryota</taxon>
        <taxon>Viridiplantae</taxon>
        <taxon>Streptophyta</taxon>
        <taxon>Embryophyta</taxon>
        <taxon>Tracheophyta</taxon>
        <taxon>Spermatophyta</taxon>
        <taxon>Magnoliopsida</taxon>
        <taxon>eudicotyledons</taxon>
        <taxon>Gunneridae</taxon>
        <taxon>Pentapetalae</taxon>
        <taxon>rosids</taxon>
        <taxon>malvids</taxon>
        <taxon>Myrtales</taxon>
        <taxon>Lythraceae</taxon>
        <taxon>Trapa</taxon>
    </lineage>
</organism>
<sequence length="89" mass="9834">MEAWKSTERDDSGNSGGKENDVFGLVMGTPLVHSQVKKIKREEKKKTDVDFSAGRPELRPARQEISRQKSQSRSPLGPSGWPISVGDPL</sequence>
<feature type="compositionally biased region" description="Basic and acidic residues" evidence="1">
    <location>
        <begin position="56"/>
        <end position="67"/>
    </location>
</feature>
<protein>
    <submittedName>
        <fullName evidence="2">Uncharacterized protein</fullName>
    </submittedName>
</protein>
<feature type="region of interest" description="Disordered" evidence="1">
    <location>
        <begin position="1"/>
        <end position="89"/>
    </location>
</feature>
<evidence type="ECO:0000256" key="1">
    <source>
        <dbReference type="SAM" id="MobiDB-lite"/>
    </source>
</evidence>
<keyword evidence="3" id="KW-1185">Reference proteome</keyword>
<name>A0AAN7L6A6_9MYRT</name>
<dbReference type="PANTHER" id="PTHR34780:SF5">
    <property type="entry name" value="OS02G0733900 PROTEIN"/>
    <property type="match status" value="1"/>
</dbReference>
<dbReference type="Proteomes" id="UP001345219">
    <property type="component" value="Chromosome 18"/>
</dbReference>
<dbReference type="PANTHER" id="PTHR34780">
    <property type="entry name" value="OS08G0427800 PROTEIN"/>
    <property type="match status" value="1"/>
</dbReference>
<evidence type="ECO:0000313" key="2">
    <source>
        <dbReference type="EMBL" id="KAK4775506.1"/>
    </source>
</evidence>
<feature type="compositionally biased region" description="Basic and acidic residues" evidence="1">
    <location>
        <begin position="40"/>
        <end position="49"/>
    </location>
</feature>